<comment type="subcellular location">
    <subcellularLocation>
        <location evidence="4">Cytoplasm</location>
    </subcellularLocation>
</comment>
<dbReference type="GO" id="GO:0008270">
    <property type="term" value="F:zinc ion binding"/>
    <property type="evidence" value="ECO:0007669"/>
    <property type="project" value="UniProtKB-UniRule"/>
</dbReference>
<feature type="active site" evidence="4">
    <location>
        <position position="68"/>
    </location>
</feature>
<dbReference type="EMBL" id="FPAI01000009">
    <property type="protein sequence ID" value="SFS77835.1"/>
    <property type="molecule type" value="Genomic_DNA"/>
</dbReference>
<dbReference type="InterPro" id="IPR035240">
    <property type="entry name" value="SprT_Zn_ribbon"/>
</dbReference>
<feature type="binding site" evidence="4">
    <location>
        <position position="71"/>
    </location>
    <ligand>
        <name>Zn(2+)</name>
        <dbReference type="ChEBI" id="CHEBI:29105"/>
    </ligand>
</feature>
<dbReference type="GO" id="GO:0005737">
    <property type="term" value="C:cytoplasm"/>
    <property type="evidence" value="ECO:0007669"/>
    <property type="project" value="UniProtKB-SubCell"/>
</dbReference>
<reference evidence="7 8" key="1">
    <citation type="submission" date="2016-10" db="EMBL/GenBank/DDBJ databases">
        <authorList>
            <person name="de Groot N.N."/>
        </authorList>
    </citation>
    <scope>NUCLEOTIDE SEQUENCE [LARGE SCALE GENOMIC DNA]</scope>
    <source>
        <strain evidence="7 8">DSM 17074</strain>
    </source>
</reference>
<feature type="domain" description="SprT-like" evidence="5">
    <location>
        <begin position="4"/>
        <end position="153"/>
    </location>
</feature>
<dbReference type="Pfam" id="PF10263">
    <property type="entry name" value="SprT-like"/>
    <property type="match status" value="1"/>
</dbReference>
<accession>A0A1I6SLK0</accession>
<evidence type="ECO:0000256" key="2">
    <source>
        <dbReference type="ARBA" id="ARBA00022723"/>
    </source>
</evidence>
<evidence type="ECO:0000313" key="8">
    <source>
        <dbReference type="Proteomes" id="UP000199139"/>
    </source>
</evidence>
<evidence type="ECO:0000313" key="9">
    <source>
        <dbReference type="Proteomes" id="UP000321773"/>
    </source>
</evidence>
<protein>
    <recommendedName>
        <fullName evidence="4">Protein SprT-like</fullName>
    </recommendedName>
</protein>
<dbReference type="OrthoDB" id="9799909at2"/>
<evidence type="ECO:0000256" key="4">
    <source>
        <dbReference type="HAMAP-Rule" id="MF_00745"/>
    </source>
</evidence>
<evidence type="ECO:0000313" key="6">
    <source>
        <dbReference type="EMBL" id="GEM04013.1"/>
    </source>
</evidence>
<comment type="cofactor">
    <cofactor evidence="4">
        <name>Zn(2+)</name>
        <dbReference type="ChEBI" id="CHEBI:29105"/>
    </cofactor>
    <text evidence="4">Binds 1 zinc ion.</text>
</comment>
<proteinExistence type="inferred from homology"/>
<dbReference type="SMART" id="SM00731">
    <property type="entry name" value="SprT"/>
    <property type="match status" value="1"/>
</dbReference>
<gene>
    <name evidence="6" type="primary">ydcK</name>
    <name evidence="6" type="ORF">HMI01_10010</name>
    <name evidence="7" type="ORF">SAMN05421668_109141</name>
</gene>
<dbReference type="GO" id="GO:0006950">
    <property type="term" value="P:response to stress"/>
    <property type="evidence" value="ECO:0007669"/>
    <property type="project" value="UniProtKB-ARBA"/>
</dbReference>
<reference evidence="6 9" key="2">
    <citation type="submission" date="2019-07" db="EMBL/GenBank/DDBJ databases">
        <title>Whole genome shotgun sequence of Halolactibacillus miurensis NBRC 100873.</title>
        <authorList>
            <person name="Hosoyama A."/>
            <person name="Uohara A."/>
            <person name="Ohji S."/>
            <person name="Ichikawa N."/>
        </authorList>
    </citation>
    <scope>NUCLEOTIDE SEQUENCE [LARGE SCALE GENOMIC DNA]</scope>
    <source>
        <strain evidence="6 9">NBRC 100873</strain>
    </source>
</reference>
<keyword evidence="1 4" id="KW-0963">Cytoplasm</keyword>
<dbReference type="STRING" id="306541.SAMN05421668_109141"/>
<dbReference type="InterPro" id="IPR023524">
    <property type="entry name" value="Uncharacterised_SprT-like"/>
</dbReference>
<keyword evidence="2 4" id="KW-0479">Metal-binding</keyword>
<evidence type="ECO:0000256" key="3">
    <source>
        <dbReference type="ARBA" id="ARBA00022833"/>
    </source>
</evidence>
<dbReference type="InterPro" id="IPR006640">
    <property type="entry name" value="SprT-like_domain"/>
</dbReference>
<evidence type="ECO:0000256" key="1">
    <source>
        <dbReference type="ARBA" id="ARBA00022490"/>
    </source>
</evidence>
<comment type="similarity">
    <text evidence="4">Belongs to the SprT family.</text>
</comment>
<sequence>MTNEELQQLVEELSRAYFNKPFRHQAMFNSRLKTTGGRYLLRTHHIEINPKYLLECGLDELKGIVKHELCHYHLHLENKGYQHRDRDFKMLMKQTGAPRHCQMLPSLVGKQRVRSHKRYLYTCLSCGQNYERRKRMNPDRYRCGRCEGRLTEQVLQR</sequence>
<dbReference type="RefSeq" id="WP_089854044.1">
    <property type="nucleotide sequence ID" value="NZ_BJWJ01000008.1"/>
</dbReference>
<keyword evidence="9" id="KW-1185">Reference proteome</keyword>
<dbReference type="NCBIfam" id="NF003339">
    <property type="entry name" value="PRK04351.1"/>
    <property type="match status" value="1"/>
</dbReference>
<dbReference type="HAMAP" id="MF_00745">
    <property type="entry name" value="SprT_like"/>
    <property type="match status" value="1"/>
</dbReference>
<organism evidence="7 8">
    <name type="scientific">Halolactibacillus miurensis</name>
    <dbReference type="NCBI Taxonomy" id="306541"/>
    <lineage>
        <taxon>Bacteria</taxon>
        <taxon>Bacillati</taxon>
        <taxon>Bacillota</taxon>
        <taxon>Bacilli</taxon>
        <taxon>Bacillales</taxon>
        <taxon>Bacillaceae</taxon>
        <taxon>Halolactibacillus</taxon>
    </lineage>
</organism>
<dbReference type="Proteomes" id="UP000199139">
    <property type="component" value="Unassembled WGS sequence"/>
</dbReference>
<dbReference type="Proteomes" id="UP000321773">
    <property type="component" value="Unassembled WGS sequence"/>
</dbReference>
<evidence type="ECO:0000313" key="7">
    <source>
        <dbReference type="EMBL" id="SFS77835.1"/>
    </source>
</evidence>
<dbReference type="AlphaFoldDB" id="A0A1I6SLK0"/>
<dbReference type="Pfam" id="PF17283">
    <property type="entry name" value="Zn_ribbon_SprT"/>
    <property type="match status" value="1"/>
</dbReference>
<keyword evidence="3 4" id="KW-0862">Zinc</keyword>
<dbReference type="EMBL" id="BJWJ01000008">
    <property type="protein sequence ID" value="GEM04013.1"/>
    <property type="molecule type" value="Genomic_DNA"/>
</dbReference>
<evidence type="ECO:0000259" key="5">
    <source>
        <dbReference type="SMART" id="SM00731"/>
    </source>
</evidence>
<feature type="binding site" evidence="4">
    <location>
        <position position="67"/>
    </location>
    <ligand>
        <name>Zn(2+)</name>
        <dbReference type="ChEBI" id="CHEBI:29105"/>
    </ligand>
</feature>
<name>A0A1I6SLK0_9BACI</name>